<evidence type="ECO:0000313" key="2">
    <source>
        <dbReference type="Proteomes" id="UP001596383"/>
    </source>
</evidence>
<accession>A0ABD5ST42</accession>
<proteinExistence type="predicted"/>
<protein>
    <recommendedName>
        <fullName evidence="3">DUF4352 domain-containing protein</fullName>
    </recommendedName>
</protein>
<sequence>MDAEISMDSELEGYLEVVHHEFGWESGQGSHLCTINFEVRNASSTHDIWFDAVGEVVDENGTAVGGDVIQFGLHPQEEKANTFSVDNCAAAAKYRITFEARGVSESSNTGD</sequence>
<gene>
    <name evidence="1" type="ORF">ACFQE6_15275</name>
</gene>
<keyword evidence="2" id="KW-1185">Reference proteome</keyword>
<dbReference type="Proteomes" id="UP001596383">
    <property type="component" value="Unassembled WGS sequence"/>
</dbReference>
<comment type="caution">
    <text evidence="1">The sequence shown here is derived from an EMBL/GenBank/DDBJ whole genome shotgun (WGS) entry which is preliminary data.</text>
</comment>
<name>A0ABD5ST42_9EURY</name>
<dbReference type="AlphaFoldDB" id="A0ABD5ST42"/>
<evidence type="ECO:0000313" key="1">
    <source>
        <dbReference type="EMBL" id="MFC6766300.1"/>
    </source>
</evidence>
<reference evidence="1 2" key="1">
    <citation type="journal article" date="2019" name="Int. J. Syst. Evol. Microbiol.">
        <title>The Global Catalogue of Microorganisms (GCM) 10K type strain sequencing project: providing services to taxonomists for standard genome sequencing and annotation.</title>
        <authorList>
            <consortium name="The Broad Institute Genomics Platform"/>
            <consortium name="The Broad Institute Genome Sequencing Center for Infectious Disease"/>
            <person name="Wu L."/>
            <person name="Ma J."/>
        </authorList>
    </citation>
    <scope>NUCLEOTIDE SEQUENCE [LARGE SCALE GENOMIC DNA]</scope>
    <source>
        <strain evidence="1 2">LMG 29247</strain>
    </source>
</reference>
<organism evidence="1 2">
    <name type="scientific">Natrinema soli</name>
    <dbReference type="NCBI Taxonomy" id="1930624"/>
    <lineage>
        <taxon>Archaea</taxon>
        <taxon>Methanobacteriati</taxon>
        <taxon>Methanobacteriota</taxon>
        <taxon>Stenosarchaea group</taxon>
        <taxon>Halobacteria</taxon>
        <taxon>Halobacteriales</taxon>
        <taxon>Natrialbaceae</taxon>
        <taxon>Natrinema</taxon>
    </lineage>
</organism>
<dbReference type="EMBL" id="JBHSWV010000231">
    <property type="protein sequence ID" value="MFC6766300.1"/>
    <property type="molecule type" value="Genomic_DNA"/>
</dbReference>
<dbReference type="RefSeq" id="WP_273739265.1">
    <property type="nucleotide sequence ID" value="NZ_JAQIVI010000231.1"/>
</dbReference>
<evidence type="ECO:0008006" key="3">
    <source>
        <dbReference type="Google" id="ProtNLM"/>
    </source>
</evidence>